<dbReference type="Gene3D" id="3.40.50.880">
    <property type="match status" value="1"/>
</dbReference>
<dbReference type="Pfam" id="PF01174">
    <property type="entry name" value="SNO"/>
    <property type="match status" value="1"/>
</dbReference>
<dbReference type="PANTHER" id="PTHR31559">
    <property type="entry name" value="PYRIDOXAL 5'-PHOSPHATE SYNTHASE SUBUNIT SNO"/>
    <property type="match status" value="1"/>
</dbReference>
<dbReference type="PIRSF" id="PIRSF005639">
    <property type="entry name" value="Glut_amidoT_SNO"/>
    <property type="match status" value="1"/>
</dbReference>
<dbReference type="FunFam" id="3.40.50.880:FF:000010">
    <property type="entry name" value="uncharacterized protein LOC100176842 isoform X2"/>
    <property type="match status" value="1"/>
</dbReference>
<comment type="similarity">
    <text evidence="1 10">Belongs to the glutaminase PdxT/SNO family.</text>
</comment>
<dbReference type="RefSeq" id="WP_038046220.1">
    <property type="nucleotide sequence ID" value="NZ_JMFG01000002.1"/>
</dbReference>
<dbReference type="EC" id="3.5.1.2" evidence="10"/>
<proteinExistence type="inferred from homology"/>
<evidence type="ECO:0000256" key="12">
    <source>
        <dbReference type="PIRSR" id="PIRSR005639-2"/>
    </source>
</evidence>
<accession>A0A062XZP6</accession>
<evidence type="ECO:0000256" key="6">
    <source>
        <dbReference type="ARBA" id="ARBA00047992"/>
    </source>
</evidence>
<dbReference type="STRING" id="1312852.EG19_03505"/>
<comment type="catalytic activity">
    <reaction evidence="7 10">
        <text>L-glutamine + H2O = L-glutamate + NH4(+)</text>
        <dbReference type="Rhea" id="RHEA:15889"/>
        <dbReference type="ChEBI" id="CHEBI:15377"/>
        <dbReference type="ChEBI" id="CHEBI:28938"/>
        <dbReference type="ChEBI" id="CHEBI:29985"/>
        <dbReference type="ChEBI" id="CHEBI:58359"/>
        <dbReference type="EC" id="3.5.1.2"/>
    </reaction>
</comment>
<dbReference type="CDD" id="cd01749">
    <property type="entry name" value="GATase1_PB"/>
    <property type="match status" value="1"/>
</dbReference>
<evidence type="ECO:0000256" key="5">
    <source>
        <dbReference type="ARBA" id="ARBA00023239"/>
    </source>
</evidence>
<feature type="binding site" evidence="10 12">
    <location>
        <position position="104"/>
    </location>
    <ligand>
        <name>L-glutamine</name>
        <dbReference type="ChEBI" id="CHEBI:58359"/>
    </ligand>
</feature>
<dbReference type="PROSITE" id="PS01236">
    <property type="entry name" value="PDXT_SNO_1"/>
    <property type="match status" value="1"/>
</dbReference>
<dbReference type="EC" id="4.3.3.6" evidence="10"/>
<gene>
    <name evidence="10" type="primary">pdxT</name>
    <name evidence="13" type="ORF">EG19_03505</name>
</gene>
<comment type="catalytic activity">
    <reaction evidence="6 10">
        <text>aldehydo-D-ribose 5-phosphate + D-glyceraldehyde 3-phosphate + L-glutamine = pyridoxal 5'-phosphate + L-glutamate + phosphate + 3 H2O + H(+)</text>
        <dbReference type="Rhea" id="RHEA:31507"/>
        <dbReference type="ChEBI" id="CHEBI:15377"/>
        <dbReference type="ChEBI" id="CHEBI:15378"/>
        <dbReference type="ChEBI" id="CHEBI:29985"/>
        <dbReference type="ChEBI" id="CHEBI:43474"/>
        <dbReference type="ChEBI" id="CHEBI:58273"/>
        <dbReference type="ChEBI" id="CHEBI:58359"/>
        <dbReference type="ChEBI" id="CHEBI:59776"/>
        <dbReference type="ChEBI" id="CHEBI:597326"/>
        <dbReference type="EC" id="4.3.3.6"/>
    </reaction>
</comment>
<sequence length="193" mass="20417">MVGILALQGDFAAHRQALAERGVSTREVRKPTDLQGLSGLVLPGGESTTMLKLMAEFGLETPLKQAIAGGLPVLATCAGVILLAREVQNPPQPSLGLLDVAVVRNAYGRQLASTVAELTVTAPEELPSPTLEGVFIRAPKLVQVGEGVRVLAKRGEDPVLVRQGAILAATFHPELLPKNPVVDLFLELARRRG</sequence>
<feature type="active site" description="Charge relay system" evidence="10 11">
    <location>
        <position position="174"/>
    </location>
</feature>
<feature type="active site" description="Nucleophile" evidence="10 11">
    <location>
        <position position="77"/>
    </location>
</feature>
<comment type="pathway">
    <text evidence="10">Cofactor biosynthesis; pyridoxal 5'-phosphate biosynthesis.</text>
</comment>
<dbReference type="InterPro" id="IPR002161">
    <property type="entry name" value="PdxT/SNO"/>
</dbReference>
<dbReference type="GO" id="GO:1903600">
    <property type="term" value="C:glutaminase complex"/>
    <property type="evidence" value="ECO:0007669"/>
    <property type="project" value="TreeGrafter"/>
</dbReference>
<dbReference type="PROSITE" id="PS51273">
    <property type="entry name" value="GATASE_TYPE_1"/>
    <property type="match status" value="1"/>
</dbReference>
<comment type="function">
    <text evidence="8 10">Catalyzes the hydrolysis of glutamine to glutamate and ammonia as part of the biosynthesis of pyridoxal 5'-phosphate. The resulting ammonia molecule is channeled to the active site of PdxS.</text>
</comment>
<dbReference type="HAMAP" id="MF_01615">
    <property type="entry name" value="PdxT"/>
    <property type="match status" value="1"/>
</dbReference>
<keyword evidence="2 10" id="KW-0378">Hydrolase</keyword>
<feature type="binding site" evidence="10 12">
    <location>
        <begin position="136"/>
        <end position="137"/>
    </location>
    <ligand>
        <name>L-glutamine</name>
        <dbReference type="ChEBI" id="CHEBI:58359"/>
    </ligand>
</feature>
<dbReference type="UniPathway" id="UPA00245"/>
<dbReference type="EMBL" id="JMFG01000002">
    <property type="protein sequence ID" value="KDA54879.1"/>
    <property type="molecule type" value="Genomic_DNA"/>
</dbReference>
<dbReference type="GO" id="GO:0036381">
    <property type="term" value="F:pyridoxal 5'-phosphate synthase (glutamine hydrolysing) activity"/>
    <property type="evidence" value="ECO:0007669"/>
    <property type="project" value="UniProtKB-UniRule"/>
</dbReference>
<dbReference type="OrthoDB" id="9810320at2"/>
<evidence type="ECO:0000256" key="10">
    <source>
        <dbReference type="HAMAP-Rule" id="MF_01615"/>
    </source>
</evidence>
<keyword evidence="4 10" id="KW-0315">Glutamine amidotransferase</keyword>
<name>A0A062XZP6_9BACT</name>
<feature type="binding site" evidence="10 12">
    <location>
        <begin position="45"/>
        <end position="47"/>
    </location>
    <ligand>
        <name>L-glutamine</name>
        <dbReference type="ChEBI" id="CHEBI:58359"/>
    </ligand>
</feature>
<dbReference type="PROSITE" id="PS51274">
    <property type="entry name" value="GATASE_COBBQ"/>
    <property type="match status" value="1"/>
</dbReference>
<evidence type="ECO:0000256" key="2">
    <source>
        <dbReference type="ARBA" id="ARBA00022801"/>
    </source>
</evidence>
<evidence type="ECO:0000256" key="4">
    <source>
        <dbReference type="ARBA" id="ARBA00022962"/>
    </source>
</evidence>
<evidence type="ECO:0000313" key="13">
    <source>
        <dbReference type="EMBL" id="KDA54879.1"/>
    </source>
</evidence>
<evidence type="ECO:0000313" key="14">
    <source>
        <dbReference type="Proteomes" id="UP000027284"/>
    </source>
</evidence>
<evidence type="ECO:0000256" key="9">
    <source>
        <dbReference type="ARBA" id="ARBA00064749"/>
    </source>
</evidence>
<keyword evidence="14" id="KW-1185">Reference proteome</keyword>
<reference evidence="13 14" key="1">
    <citation type="submission" date="2014-04" db="EMBL/GenBank/DDBJ databases">
        <title>The Genome Sequence of Thermoanaerobaculum aquaticum MP-01, The First Cultivated Group 23 Acidobacterium.</title>
        <authorList>
            <person name="Stamps B.W."/>
            <person name="Losey N.A."/>
            <person name="Lawson P.A."/>
            <person name="Stevenson B.S."/>
        </authorList>
    </citation>
    <scope>NUCLEOTIDE SEQUENCE [LARGE SCALE GENOMIC DNA]</scope>
    <source>
        <strain evidence="13 14">MP-01</strain>
    </source>
</reference>
<dbReference type="PANTHER" id="PTHR31559:SF0">
    <property type="entry name" value="PYRIDOXAL 5'-PHOSPHATE SYNTHASE SUBUNIT SNO1-RELATED"/>
    <property type="match status" value="1"/>
</dbReference>
<dbReference type="InterPro" id="IPR021196">
    <property type="entry name" value="PdxT/SNO_CS"/>
</dbReference>
<dbReference type="GO" id="GO:0004359">
    <property type="term" value="F:glutaminase activity"/>
    <property type="evidence" value="ECO:0007669"/>
    <property type="project" value="UniProtKB-UniRule"/>
</dbReference>
<dbReference type="PROSITE" id="PS51130">
    <property type="entry name" value="PDXT_SNO_2"/>
    <property type="match status" value="1"/>
</dbReference>
<keyword evidence="3 10" id="KW-0663">Pyridoxal phosphate</keyword>
<dbReference type="Proteomes" id="UP000027284">
    <property type="component" value="Unassembled WGS sequence"/>
</dbReference>
<evidence type="ECO:0000256" key="1">
    <source>
        <dbReference type="ARBA" id="ARBA00008345"/>
    </source>
</evidence>
<dbReference type="GO" id="GO:0008614">
    <property type="term" value="P:pyridoxine metabolic process"/>
    <property type="evidence" value="ECO:0007669"/>
    <property type="project" value="TreeGrafter"/>
</dbReference>
<comment type="caution">
    <text evidence="13">The sequence shown here is derived from an EMBL/GenBank/DDBJ whole genome shotgun (WGS) entry which is preliminary data.</text>
</comment>
<evidence type="ECO:0000256" key="8">
    <source>
        <dbReference type="ARBA" id="ARBA00054599"/>
    </source>
</evidence>
<evidence type="ECO:0000256" key="11">
    <source>
        <dbReference type="PIRSR" id="PIRSR005639-1"/>
    </source>
</evidence>
<comment type="subunit">
    <text evidence="9 10">In the presence of PdxS, forms a dodecamer of heterodimers. Only shows activity in the heterodimer.</text>
</comment>
<dbReference type="GO" id="GO:0005829">
    <property type="term" value="C:cytosol"/>
    <property type="evidence" value="ECO:0007669"/>
    <property type="project" value="TreeGrafter"/>
</dbReference>
<dbReference type="GO" id="GO:0006543">
    <property type="term" value="P:L-glutamine catabolic process"/>
    <property type="evidence" value="ECO:0007669"/>
    <property type="project" value="UniProtKB-UniRule"/>
</dbReference>
<keyword evidence="5 10" id="KW-0456">Lyase</keyword>
<dbReference type="AlphaFoldDB" id="A0A062XZP6"/>
<dbReference type="SUPFAM" id="SSF52317">
    <property type="entry name" value="Class I glutamine amidotransferase-like"/>
    <property type="match status" value="1"/>
</dbReference>
<evidence type="ECO:0000256" key="3">
    <source>
        <dbReference type="ARBA" id="ARBA00022898"/>
    </source>
</evidence>
<dbReference type="GO" id="GO:0042823">
    <property type="term" value="P:pyridoxal phosphate biosynthetic process"/>
    <property type="evidence" value="ECO:0007669"/>
    <property type="project" value="UniProtKB-UniRule"/>
</dbReference>
<dbReference type="NCBIfam" id="TIGR03800">
    <property type="entry name" value="PLP_synth_Pdx2"/>
    <property type="match status" value="1"/>
</dbReference>
<feature type="active site" description="Charge relay system" evidence="10 11">
    <location>
        <position position="172"/>
    </location>
</feature>
<protein>
    <recommendedName>
        <fullName evidence="10">Pyridoxal 5'-phosphate synthase subunit PdxT</fullName>
        <ecNumber evidence="10">4.3.3.6</ecNumber>
    </recommendedName>
    <alternativeName>
        <fullName evidence="10">Pdx2</fullName>
    </alternativeName>
    <alternativeName>
        <fullName evidence="10">Pyridoxal 5'-phosphate synthase glutaminase subunit</fullName>
        <ecNumber evidence="10">3.5.1.2</ecNumber>
    </alternativeName>
</protein>
<evidence type="ECO:0000256" key="7">
    <source>
        <dbReference type="ARBA" id="ARBA00049534"/>
    </source>
</evidence>
<dbReference type="InterPro" id="IPR029062">
    <property type="entry name" value="Class_I_gatase-like"/>
</dbReference>
<organism evidence="13 14">
    <name type="scientific">Thermoanaerobaculum aquaticum</name>
    <dbReference type="NCBI Taxonomy" id="1312852"/>
    <lineage>
        <taxon>Bacteria</taxon>
        <taxon>Pseudomonadati</taxon>
        <taxon>Acidobacteriota</taxon>
        <taxon>Thermoanaerobaculia</taxon>
        <taxon>Thermoanaerobaculales</taxon>
        <taxon>Thermoanaerobaculaceae</taxon>
        <taxon>Thermoanaerobaculum</taxon>
    </lineage>
</organism>